<dbReference type="InterPro" id="IPR050065">
    <property type="entry name" value="GlmU-like"/>
</dbReference>
<dbReference type="InterPro" id="IPR011004">
    <property type="entry name" value="Trimer_LpxA-like_sf"/>
</dbReference>
<accession>A0ABS8B001</accession>
<reference evidence="4 5" key="1">
    <citation type="submission" date="2021-10" db="EMBL/GenBank/DDBJ databases">
        <title>Streptomyces sp. strain SMC 277, a novel streptomycete isolated from soil.</title>
        <authorList>
            <person name="Chanama M."/>
        </authorList>
    </citation>
    <scope>NUCLEOTIDE SEQUENCE [LARGE SCALE GENOMIC DNA]</scope>
    <source>
        <strain evidence="4 5">SMC 277</strain>
    </source>
</reference>
<dbReference type="Gene3D" id="2.160.10.10">
    <property type="entry name" value="Hexapeptide repeat proteins"/>
    <property type="match status" value="1"/>
</dbReference>
<dbReference type="EMBL" id="JAJAUY010000001">
    <property type="protein sequence ID" value="MCB5177895.1"/>
    <property type="molecule type" value="Genomic_DNA"/>
</dbReference>
<proteinExistence type="predicted"/>
<feature type="domain" description="Mannose-1-phosphate guanyltransferase C-terminal" evidence="3">
    <location>
        <begin position="54"/>
        <end position="138"/>
    </location>
</feature>
<dbReference type="Pfam" id="PF25087">
    <property type="entry name" value="GMPPB_C"/>
    <property type="match status" value="1"/>
</dbReference>
<sequence length="230" mass="24417">MPESIRVGDYVHAPATSGLEATGYAELGDFELSDFLTRWEALHDDALQVVPERIHPTAQIHPTAIIGEDVIIGPGVRVHEFSTVRKRSVLAAGVSVGFGCEVTHSFVGENTVLGHQVGIGHSIVGTDAHLSANLVIAAISLWNYDMRVPVKEIVLHTPGDERPYRCTTSQFGGLIGDHVQTGSMITLGPGIAVGRHSTIAASVCMGSSIVPACSVVRSSSPEVVIEPRRI</sequence>
<organism evidence="4 5">
    <name type="scientific">Streptomyces antimicrobicus</name>
    <dbReference type="NCBI Taxonomy" id="2883108"/>
    <lineage>
        <taxon>Bacteria</taxon>
        <taxon>Bacillati</taxon>
        <taxon>Actinomycetota</taxon>
        <taxon>Actinomycetes</taxon>
        <taxon>Kitasatosporales</taxon>
        <taxon>Streptomycetaceae</taxon>
        <taxon>Streptomyces</taxon>
    </lineage>
</organism>
<evidence type="ECO:0000256" key="2">
    <source>
        <dbReference type="ARBA" id="ARBA00023315"/>
    </source>
</evidence>
<evidence type="ECO:0000259" key="3">
    <source>
        <dbReference type="Pfam" id="PF25087"/>
    </source>
</evidence>
<protein>
    <submittedName>
        <fullName evidence="4">Transferase</fullName>
    </submittedName>
</protein>
<dbReference type="InterPro" id="IPR056729">
    <property type="entry name" value="GMPPB_C"/>
</dbReference>
<name>A0ABS8B001_9ACTN</name>
<evidence type="ECO:0000256" key="1">
    <source>
        <dbReference type="ARBA" id="ARBA00022679"/>
    </source>
</evidence>
<keyword evidence="1 4" id="KW-0808">Transferase</keyword>
<dbReference type="PANTHER" id="PTHR43584:SF8">
    <property type="entry name" value="N-ACETYLMURAMATE ALPHA-1-PHOSPHATE URIDYLYLTRANSFERASE"/>
    <property type="match status" value="1"/>
</dbReference>
<evidence type="ECO:0000313" key="5">
    <source>
        <dbReference type="Proteomes" id="UP001199054"/>
    </source>
</evidence>
<gene>
    <name evidence="4" type="ORF">LG632_00595</name>
</gene>
<dbReference type="Proteomes" id="UP001199054">
    <property type="component" value="Unassembled WGS sequence"/>
</dbReference>
<dbReference type="RefSeq" id="WP_226724292.1">
    <property type="nucleotide sequence ID" value="NZ_JAJAUY010000001.1"/>
</dbReference>
<evidence type="ECO:0000313" key="4">
    <source>
        <dbReference type="EMBL" id="MCB5177895.1"/>
    </source>
</evidence>
<keyword evidence="2" id="KW-0012">Acyltransferase</keyword>
<dbReference type="SUPFAM" id="SSF51161">
    <property type="entry name" value="Trimeric LpxA-like enzymes"/>
    <property type="match status" value="1"/>
</dbReference>
<dbReference type="GO" id="GO:0016740">
    <property type="term" value="F:transferase activity"/>
    <property type="evidence" value="ECO:0007669"/>
    <property type="project" value="UniProtKB-KW"/>
</dbReference>
<keyword evidence="5" id="KW-1185">Reference proteome</keyword>
<dbReference type="PANTHER" id="PTHR43584">
    <property type="entry name" value="NUCLEOTIDYL TRANSFERASE"/>
    <property type="match status" value="1"/>
</dbReference>
<comment type="caution">
    <text evidence="4">The sequence shown here is derived from an EMBL/GenBank/DDBJ whole genome shotgun (WGS) entry which is preliminary data.</text>
</comment>